<feature type="domain" description="Signal transduction histidine kinase subgroup 3 dimerisation and phosphoacceptor" evidence="11">
    <location>
        <begin position="204"/>
        <end position="270"/>
    </location>
</feature>
<keyword evidence="9" id="KW-0812">Transmembrane</keyword>
<dbReference type="InterPro" id="IPR011712">
    <property type="entry name" value="Sig_transdc_His_kin_sub3_dim/P"/>
</dbReference>
<dbReference type="EMBL" id="JAGSOV010000064">
    <property type="protein sequence ID" value="MCO1659371.1"/>
    <property type="molecule type" value="Genomic_DNA"/>
</dbReference>
<feature type="domain" description="Histidine kinase/HSP90-like ATPase" evidence="10">
    <location>
        <begin position="319"/>
        <end position="406"/>
    </location>
</feature>
<name>A0ABT1A8K2_9PSEU</name>
<dbReference type="Gene3D" id="3.30.565.10">
    <property type="entry name" value="Histidine kinase-like ATPase, C-terminal domain"/>
    <property type="match status" value="1"/>
</dbReference>
<keyword evidence="8" id="KW-0902">Two-component regulatory system</keyword>
<evidence type="ECO:0000259" key="11">
    <source>
        <dbReference type="Pfam" id="PF07730"/>
    </source>
</evidence>
<dbReference type="Proteomes" id="UP001165283">
    <property type="component" value="Unassembled WGS sequence"/>
</dbReference>
<accession>A0ABT1A8K2</accession>
<sequence length="423" mass="43768">MSRPAQARRRRAPLHPVAALVSGLVAIGMLLVLPTATASEPEPGPPPVGGAGWWTVVAVLVLQAMAVVWGGRFPTAVLAGLAAAPLLLAWAVPGGAFSLSLVALLTGVFLAVAARPPRRVWVALAVTALLVATAQVVNEVRSGAPDVGTAVAWALAQGLVVVGLPLLFGLVVAAQRDAREARHHEVQALRREQDALLQAAVSRERMAMSRELHDIAAHHMSGIALMAAAMDRQIDTDPATARRSARQVREQSRAVLDDLRRLVGLLREDADATRPVESLDALSALVENRRATGAEIDLVLPGGSAAHGAGAGPLAQLVVYRMVQESLANAAVHAPGARCAVEVGEPRDGRLTVTVRNGAPTGPDPGPGSGFGLLGMAERAQLIGADLSYGATPDGGWEVGLTLPVEDDVTTIRSPATLPEAPA</sequence>
<feature type="transmembrane region" description="Helical" evidence="9">
    <location>
        <begin position="121"/>
        <end position="138"/>
    </location>
</feature>
<keyword evidence="5" id="KW-0547">Nucleotide-binding</keyword>
<dbReference type="RefSeq" id="WP_252444195.1">
    <property type="nucleotide sequence ID" value="NZ_JAGSOV010000064.1"/>
</dbReference>
<dbReference type="EC" id="2.7.13.3" evidence="2"/>
<evidence type="ECO:0000313" key="12">
    <source>
        <dbReference type="EMBL" id="MCO1659371.1"/>
    </source>
</evidence>
<dbReference type="Gene3D" id="1.20.5.1930">
    <property type="match status" value="1"/>
</dbReference>
<dbReference type="PANTHER" id="PTHR24421:SF10">
    <property type="entry name" value="NITRATE_NITRITE SENSOR PROTEIN NARQ"/>
    <property type="match status" value="1"/>
</dbReference>
<proteinExistence type="predicted"/>
<dbReference type="SUPFAM" id="SSF55874">
    <property type="entry name" value="ATPase domain of HSP90 chaperone/DNA topoisomerase II/histidine kinase"/>
    <property type="match status" value="1"/>
</dbReference>
<protein>
    <recommendedName>
        <fullName evidence="2">histidine kinase</fullName>
        <ecNumber evidence="2">2.7.13.3</ecNumber>
    </recommendedName>
</protein>
<comment type="catalytic activity">
    <reaction evidence="1">
        <text>ATP + protein L-histidine = ADP + protein N-phospho-L-histidine.</text>
        <dbReference type="EC" id="2.7.13.3"/>
    </reaction>
</comment>
<feature type="transmembrane region" description="Helical" evidence="9">
    <location>
        <begin position="76"/>
        <end position="92"/>
    </location>
</feature>
<feature type="transmembrane region" description="Helical" evidence="9">
    <location>
        <begin position="12"/>
        <end position="31"/>
    </location>
</feature>
<evidence type="ECO:0000256" key="1">
    <source>
        <dbReference type="ARBA" id="ARBA00000085"/>
    </source>
</evidence>
<dbReference type="CDD" id="cd16917">
    <property type="entry name" value="HATPase_UhpB-NarQ-NarX-like"/>
    <property type="match status" value="1"/>
</dbReference>
<evidence type="ECO:0000259" key="10">
    <source>
        <dbReference type="Pfam" id="PF02518"/>
    </source>
</evidence>
<evidence type="ECO:0000313" key="13">
    <source>
        <dbReference type="Proteomes" id="UP001165283"/>
    </source>
</evidence>
<keyword evidence="13" id="KW-1185">Reference proteome</keyword>
<evidence type="ECO:0000256" key="6">
    <source>
        <dbReference type="ARBA" id="ARBA00022777"/>
    </source>
</evidence>
<reference evidence="12" key="1">
    <citation type="submission" date="2021-04" db="EMBL/GenBank/DDBJ databases">
        <title>Pseudonocardia sp. nov., isolated from sandy soil of mangrove forest.</title>
        <authorList>
            <person name="Zan Z."/>
            <person name="Huang R."/>
            <person name="Liu W."/>
        </authorList>
    </citation>
    <scope>NUCLEOTIDE SEQUENCE</scope>
    <source>
        <strain evidence="12">S2-4</strain>
    </source>
</reference>
<dbReference type="InterPro" id="IPR003594">
    <property type="entry name" value="HATPase_dom"/>
</dbReference>
<comment type="caution">
    <text evidence="12">The sequence shown here is derived from an EMBL/GenBank/DDBJ whole genome shotgun (WGS) entry which is preliminary data.</text>
</comment>
<keyword evidence="4" id="KW-0808">Transferase</keyword>
<feature type="transmembrane region" description="Helical" evidence="9">
    <location>
        <begin position="150"/>
        <end position="174"/>
    </location>
</feature>
<dbReference type="InterPro" id="IPR036890">
    <property type="entry name" value="HATPase_C_sf"/>
</dbReference>
<evidence type="ECO:0000256" key="3">
    <source>
        <dbReference type="ARBA" id="ARBA00022553"/>
    </source>
</evidence>
<gene>
    <name evidence="12" type="ORF">KDL28_30300</name>
</gene>
<evidence type="ECO:0000256" key="7">
    <source>
        <dbReference type="ARBA" id="ARBA00022840"/>
    </source>
</evidence>
<dbReference type="InterPro" id="IPR050482">
    <property type="entry name" value="Sensor_HK_TwoCompSys"/>
</dbReference>
<dbReference type="PANTHER" id="PTHR24421">
    <property type="entry name" value="NITRATE/NITRITE SENSOR PROTEIN NARX-RELATED"/>
    <property type="match status" value="1"/>
</dbReference>
<evidence type="ECO:0000256" key="9">
    <source>
        <dbReference type="SAM" id="Phobius"/>
    </source>
</evidence>
<evidence type="ECO:0000256" key="5">
    <source>
        <dbReference type="ARBA" id="ARBA00022741"/>
    </source>
</evidence>
<evidence type="ECO:0000256" key="2">
    <source>
        <dbReference type="ARBA" id="ARBA00012438"/>
    </source>
</evidence>
<keyword evidence="3" id="KW-0597">Phosphoprotein</keyword>
<keyword evidence="9" id="KW-1133">Transmembrane helix</keyword>
<evidence type="ECO:0000256" key="4">
    <source>
        <dbReference type="ARBA" id="ARBA00022679"/>
    </source>
</evidence>
<organism evidence="12 13">
    <name type="scientific">Pseudonocardia humida</name>
    <dbReference type="NCBI Taxonomy" id="2800819"/>
    <lineage>
        <taxon>Bacteria</taxon>
        <taxon>Bacillati</taxon>
        <taxon>Actinomycetota</taxon>
        <taxon>Actinomycetes</taxon>
        <taxon>Pseudonocardiales</taxon>
        <taxon>Pseudonocardiaceae</taxon>
        <taxon>Pseudonocardia</taxon>
    </lineage>
</organism>
<feature type="transmembrane region" description="Helical" evidence="9">
    <location>
        <begin position="51"/>
        <end position="69"/>
    </location>
</feature>
<feature type="transmembrane region" description="Helical" evidence="9">
    <location>
        <begin position="98"/>
        <end position="114"/>
    </location>
</feature>
<keyword evidence="9" id="KW-0472">Membrane</keyword>
<keyword evidence="7" id="KW-0067">ATP-binding</keyword>
<dbReference type="Pfam" id="PF02518">
    <property type="entry name" value="HATPase_c"/>
    <property type="match status" value="1"/>
</dbReference>
<keyword evidence="6" id="KW-0418">Kinase</keyword>
<dbReference type="Pfam" id="PF07730">
    <property type="entry name" value="HisKA_3"/>
    <property type="match status" value="1"/>
</dbReference>
<evidence type="ECO:0000256" key="8">
    <source>
        <dbReference type="ARBA" id="ARBA00023012"/>
    </source>
</evidence>